<feature type="transmembrane region" description="Helical" evidence="1">
    <location>
        <begin position="142"/>
        <end position="159"/>
    </location>
</feature>
<evidence type="ECO:0000256" key="1">
    <source>
        <dbReference type="SAM" id="Phobius"/>
    </source>
</evidence>
<comment type="caution">
    <text evidence="2">The sequence shown here is derived from an EMBL/GenBank/DDBJ whole genome shotgun (WGS) entry which is preliminary data.</text>
</comment>
<name>A0A0J1HWY0_BACAN</name>
<dbReference type="EMBL" id="LDPG01000007">
    <property type="protein sequence ID" value="KLV18227.1"/>
    <property type="molecule type" value="Genomic_DNA"/>
</dbReference>
<keyword evidence="1" id="KW-0472">Membrane</keyword>
<feature type="transmembrane region" description="Helical" evidence="1">
    <location>
        <begin position="193"/>
        <end position="214"/>
    </location>
</feature>
<accession>A0A0J1HWY0</accession>
<keyword evidence="1" id="KW-1133">Transmembrane helix</keyword>
<gene>
    <name evidence="2" type="ORF">ABW01_12635</name>
</gene>
<dbReference type="PATRIC" id="fig|1392.242.peg.5547"/>
<dbReference type="Proteomes" id="UP000035904">
    <property type="component" value="Unassembled WGS sequence"/>
</dbReference>
<reference evidence="2 3" key="1">
    <citation type="submission" date="2015-05" db="EMBL/GenBank/DDBJ databases">
        <title>Whole genome sequence and identification of bacterial endophytes from Costus igneus.</title>
        <authorList>
            <person name="Lee Y.P."/>
            <person name="Gan H.M."/>
            <person name="Eng W."/>
            <person name="Wheatley M.S."/>
            <person name="Caraballo A."/>
            <person name="Polter S."/>
            <person name="Savka M.A."/>
            <person name="Hudson A.O."/>
        </authorList>
    </citation>
    <scope>NUCLEOTIDE SEQUENCE [LARGE SCALE GENOMIC DNA]</scope>
    <source>
        <strain evidence="2 3">RIT375</strain>
    </source>
</reference>
<protein>
    <submittedName>
        <fullName evidence="2">Uncharacterized protein</fullName>
    </submittedName>
</protein>
<dbReference type="RefSeq" id="WP_047956591.1">
    <property type="nucleotide sequence ID" value="NZ_LDPG01000007.1"/>
</dbReference>
<proteinExistence type="predicted"/>
<dbReference type="AlphaFoldDB" id="A0A0J1HWY0"/>
<organism evidence="2 3">
    <name type="scientific">Bacillus anthracis</name>
    <name type="common">anthrax bacterium</name>
    <dbReference type="NCBI Taxonomy" id="1392"/>
    <lineage>
        <taxon>Bacteria</taxon>
        <taxon>Bacillati</taxon>
        <taxon>Bacillota</taxon>
        <taxon>Bacilli</taxon>
        <taxon>Bacillales</taxon>
        <taxon>Bacillaceae</taxon>
        <taxon>Bacillus</taxon>
        <taxon>Bacillus cereus group</taxon>
    </lineage>
</organism>
<sequence>MHLSNKKLLDRIEKEGLKIKEKGEGSLEFSYIPSKDMITYPSDIDFEDPKSAFCLAHELGHYYQHISRPSIINSVFNIGRMSERYYLLFFPLIIIEELNAWIRAKRICNEEEVESGLYFISIASKCITGYLKYFISSFIAALKFLIGLFVAIVFGVRFLKLSYEMDLEFYPFFETIRDAIISTNLSNTELVKLLFFNMLSALIVLEFIRFFMLFSNMSRVSSKSKK</sequence>
<evidence type="ECO:0000313" key="3">
    <source>
        <dbReference type="Proteomes" id="UP000035904"/>
    </source>
</evidence>
<keyword evidence="1" id="KW-0812">Transmembrane</keyword>
<evidence type="ECO:0000313" key="2">
    <source>
        <dbReference type="EMBL" id="KLV18227.1"/>
    </source>
</evidence>